<sequence>MNLFTFLLTFFAFFGSNFVTQAAPIQQRDVWVPKILTPTADTVWSVGEQVTVTWDTSNPPKQITNRIGFILLRSGTFETPVVLAGNFDVLDGHATFKVPQVLNGSDYSVVLFGDSGNWSDSFPIISPFVF</sequence>
<comment type="caution">
    <text evidence="4">The sequence shown here is derived from an EMBL/GenBank/DDBJ whole genome shotgun (WGS) entry which is preliminary data.</text>
</comment>
<evidence type="ECO:0000256" key="1">
    <source>
        <dbReference type="ARBA" id="ARBA00022729"/>
    </source>
</evidence>
<accession>A0AAD5VWV5</accession>
<keyword evidence="1 2" id="KW-0732">Signal</keyword>
<protein>
    <recommendedName>
        <fullName evidence="3">Yeast cell wall synthesis Kre9/Knh1-like N-terminal domain-containing protein</fullName>
    </recommendedName>
</protein>
<gene>
    <name evidence="4" type="ORF">NP233_g6294</name>
</gene>
<organism evidence="4 5">
    <name type="scientific">Leucocoprinus birnbaumii</name>
    <dbReference type="NCBI Taxonomy" id="56174"/>
    <lineage>
        <taxon>Eukaryota</taxon>
        <taxon>Fungi</taxon>
        <taxon>Dikarya</taxon>
        <taxon>Basidiomycota</taxon>
        <taxon>Agaricomycotina</taxon>
        <taxon>Agaricomycetes</taxon>
        <taxon>Agaricomycetidae</taxon>
        <taxon>Agaricales</taxon>
        <taxon>Agaricineae</taxon>
        <taxon>Agaricaceae</taxon>
        <taxon>Leucocoprinus</taxon>
    </lineage>
</organism>
<evidence type="ECO:0000313" key="4">
    <source>
        <dbReference type="EMBL" id="KAJ3567550.1"/>
    </source>
</evidence>
<dbReference type="Proteomes" id="UP001213000">
    <property type="component" value="Unassembled WGS sequence"/>
</dbReference>
<dbReference type="EMBL" id="JANIEX010000405">
    <property type="protein sequence ID" value="KAJ3567550.1"/>
    <property type="molecule type" value="Genomic_DNA"/>
</dbReference>
<reference evidence="4" key="1">
    <citation type="submission" date="2022-07" db="EMBL/GenBank/DDBJ databases">
        <title>Genome Sequence of Leucocoprinus birnbaumii.</title>
        <authorList>
            <person name="Buettner E."/>
        </authorList>
    </citation>
    <scope>NUCLEOTIDE SEQUENCE</scope>
    <source>
        <strain evidence="4">VT141</strain>
    </source>
</reference>
<dbReference type="Pfam" id="PF10342">
    <property type="entry name" value="Kre9_KNH"/>
    <property type="match status" value="1"/>
</dbReference>
<name>A0AAD5VWV5_9AGAR</name>
<evidence type="ECO:0000259" key="3">
    <source>
        <dbReference type="Pfam" id="PF10342"/>
    </source>
</evidence>
<keyword evidence="5" id="KW-1185">Reference proteome</keyword>
<feature type="domain" description="Yeast cell wall synthesis Kre9/Knh1-like N-terminal" evidence="3">
    <location>
        <begin position="37"/>
        <end position="124"/>
    </location>
</feature>
<feature type="signal peptide" evidence="2">
    <location>
        <begin position="1"/>
        <end position="22"/>
    </location>
</feature>
<dbReference type="InterPro" id="IPR018466">
    <property type="entry name" value="Kre9/Knh1-like_N"/>
</dbReference>
<evidence type="ECO:0000256" key="2">
    <source>
        <dbReference type="SAM" id="SignalP"/>
    </source>
</evidence>
<proteinExistence type="predicted"/>
<feature type="chain" id="PRO_5042053631" description="Yeast cell wall synthesis Kre9/Knh1-like N-terminal domain-containing protein" evidence="2">
    <location>
        <begin position="23"/>
        <end position="130"/>
    </location>
</feature>
<dbReference type="AlphaFoldDB" id="A0AAD5VWV5"/>
<evidence type="ECO:0000313" key="5">
    <source>
        <dbReference type="Proteomes" id="UP001213000"/>
    </source>
</evidence>